<dbReference type="PANTHER" id="PTHR43744:SF12">
    <property type="entry name" value="ABC TRANSPORTER PERMEASE PROTEIN MG189-RELATED"/>
    <property type="match status" value="1"/>
</dbReference>
<evidence type="ECO:0000259" key="8">
    <source>
        <dbReference type="PROSITE" id="PS50928"/>
    </source>
</evidence>
<keyword evidence="2 7" id="KW-0813">Transport</keyword>
<dbReference type="PROSITE" id="PS50928">
    <property type="entry name" value="ABC_TM1"/>
    <property type="match status" value="1"/>
</dbReference>
<dbReference type="Proteomes" id="UP000249204">
    <property type="component" value="Unassembled WGS sequence"/>
</dbReference>
<protein>
    <submittedName>
        <fullName evidence="9">Carbohydrate ABC transporter permease</fullName>
    </submittedName>
</protein>
<evidence type="ECO:0000313" key="9">
    <source>
        <dbReference type="EMBL" id="PZT54390.1"/>
    </source>
</evidence>
<organism evidence="9 10">
    <name type="scientific">Paenibacillus silvae</name>
    <dbReference type="NCBI Taxonomy" id="1325358"/>
    <lineage>
        <taxon>Bacteria</taxon>
        <taxon>Bacillati</taxon>
        <taxon>Bacillota</taxon>
        <taxon>Bacilli</taxon>
        <taxon>Bacillales</taxon>
        <taxon>Paenibacillaceae</taxon>
        <taxon>Paenibacillus</taxon>
    </lineage>
</organism>
<name>A0A2W6P3U5_9BACL</name>
<evidence type="ECO:0000313" key="10">
    <source>
        <dbReference type="Proteomes" id="UP000249204"/>
    </source>
</evidence>
<keyword evidence="3" id="KW-1003">Cell membrane</keyword>
<dbReference type="Pfam" id="PF00528">
    <property type="entry name" value="BPD_transp_1"/>
    <property type="match status" value="1"/>
</dbReference>
<dbReference type="RefSeq" id="WP_111271546.1">
    <property type="nucleotide sequence ID" value="NZ_QKWW01000048.1"/>
</dbReference>
<keyword evidence="5 7" id="KW-1133">Transmembrane helix</keyword>
<dbReference type="PANTHER" id="PTHR43744">
    <property type="entry name" value="ABC TRANSPORTER PERMEASE PROTEIN MG189-RELATED-RELATED"/>
    <property type="match status" value="1"/>
</dbReference>
<gene>
    <name evidence="9" type="ORF">DN757_17850</name>
</gene>
<proteinExistence type="inferred from homology"/>
<feature type="transmembrane region" description="Helical" evidence="7">
    <location>
        <begin position="123"/>
        <end position="143"/>
    </location>
</feature>
<dbReference type="InterPro" id="IPR035906">
    <property type="entry name" value="MetI-like_sf"/>
</dbReference>
<evidence type="ECO:0000256" key="3">
    <source>
        <dbReference type="ARBA" id="ARBA00022475"/>
    </source>
</evidence>
<dbReference type="SUPFAM" id="SSF161098">
    <property type="entry name" value="MetI-like"/>
    <property type="match status" value="1"/>
</dbReference>
<dbReference type="Gene3D" id="1.10.3720.10">
    <property type="entry name" value="MetI-like"/>
    <property type="match status" value="1"/>
</dbReference>
<dbReference type="InterPro" id="IPR000515">
    <property type="entry name" value="MetI-like"/>
</dbReference>
<feature type="transmembrane region" description="Helical" evidence="7">
    <location>
        <begin position="90"/>
        <end position="111"/>
    </location>
</feature>
<evidence type="ECO:0000256" key="1">
    <source>
        <dbReference type="ARBA" id="ARBA00004651"/>
    </source>
</evidence>
<accession>A0A2W6P3U5</accession>
<evidence type="ECO:0000256" key="6">
    <source>
        <dbReference type="ARBA" id="ARBA00023136"/>
    </source>
</evidence>
<comment type="caution">
    <text evidence="9">The sequence shown here is derived from an EMBL/GenBank/DDBJ whole genome shotgun (WGS) entry which is preliminary data.</text>
</comment>
<evidence type="ECO:0000256" key="4">
    <source>
        <dbReference type="ARBA" id="ARBA00022692"/>
    </source>
</evidence>
<evidence type="ECO:0000256" key="2">
    <source>
        <dbReference type="ARBA" id="ARBA00022448"/>
    </source>
</evidence>
<feature type="transmembrane region" description="Helical" evidence="7">
    <location>
        <begin position="27"/>
        <end position="48"/>
    </location>
</feature>
<comment type="subcellular location">
    <subcellularLocation>
        <location evidence="1 7">Cell membrane</location>
        <topology evidence="1 7">Multi-pass membrane protein</topology>
    </subcellularLocation>
</comment>
<feature type="transmembrane region" description="Helical" evidence="7">
    <location>
        <begin position="155"/>
        <end position="177"/>
    </location>
</feature>
<feature type="transmembrane region" description="Helical" evidence="7">
    <location>
        <begin position="198"/>
        <end position="219"/>
    </location>
</feature>
<feature type="transmembrane region" description="Helical" evidence="7">
    <location>
        <begin position="259"/>
        <end position="280"/>
    </location>
</feature>
<dbReference type="GO" id="GO:0005886">
    <property type="term" value="C:plasma membrane"/>
    <property type="evidence" value="ECO:0007669"/>
    <property type="project" value="UniProtKB-SubCell"/>
</dbReference>
<sequence length="294" mass="32220">MTQTVLAPSSSNATGSFRWARWTKRTALFIFLIIIALLSLFPIVLVLLGSFKSNQELTGGATIWPKIWQFTNYAQAWKTANFSGFTINSVFVSIATTVGTLLVSSMAAYAVDRVNFKGKKAYTLLMASTLFISIGAVVLRPQFDLMVKLGLNNSLWGVIIILISAHAATYFILVGFFKSIPRELDEAAMIDGCNFFTTYWRIILPLLRPGLAVAGLGVFQNSWNEYILPFVFTMSNPKLQTLPVGLANLRYGIGAAAEVQLMMAGACLSILPLLIVYIFANKSFMQVTLGAVKG</sequence>
<keyword evidence="6 7" id="KW-0472">Membrane</keyword>
<feature type="domain" description="ABC transmembrane type-1" evidence="8">
    <location>
        <begin position="86"/>
        <end position="280"/>
    </location>
</feature>
<evidence type="ECO:0000256" key="7">
    <source>
        <dbReference type="RuleBase" id="RU363032"/>
    </source>
</evidence>
<dbReference type="EMBL" id="QKWW01000048">
    <property type="protein sequence ID" value="PZT54390.1"/>
    <property type="molecule type" value="Genomic_DNA"/>
</dbReference>
<evidence type="ECO:0000256" key="5">
    <source>
        <dbReference type="ARBA" id="ARBA00022989"/>
    </source>
</evidence>
<comment type="similarity">
    <text evidence="7">Belongs to the binding-protein-dependent transport system permease family.</text>
</comment>
<dbReference type="AlphaFoldDB" id="A0A2W6P3U5"/>
<dbReference type="GO" id="GO:0055085">
    <property type="term" value="P:transmembrane transport"/>
    <property type="evidence" value="ECO:0007669"/>
    <property type="project" value="InterPro"/>
</dbReference>
<dbReference type="CDD" id="cd06261">
    <property type="entry name" value="TM_PBP2"/>
    <property type="match status" value="1"/>
</dbReference>
<keyword evidence="4 7" id="KW-0812">Transmembrane</keyword>
<reference evidence="9 10" key="1">
    <citation type="submission" date="2018-06" db="EMBL/GenBank/DDBJ databases">
        <title>Isolation of heavy metals resistant Paenibacillus silvae NC2 from Gold-Copper mine in ZiJin, China.</title>
        <authorList>
            <person name="Xu J."/>
            <person name="Mazhar H.S."/>
            <person name="Rensing C."/>
        </authorList>
    </citation>
    <scope>NUCLEOTIDE SEQUENCE [LARGE SCALE GENOMIC DNA]</scope>
    <source>
        <strain evidence="9 10">NC2</strain>
    </source>
</reference>